<reference evidence="2 3" key="1">
    <citation type="submission" date="2019-02" db="EMBL/GenBank/DDBJ databases">
        <title>The draft genome of Acinetobacter halotolerans strain JCM 31009.</title>
        <authorList>
            <person name="Qin J."/>
            <person name="Feng Y."/>
            <person name="Nemec A."/>
            <person name="Zong Z."/>
        </authorList>
    </citation>
    <scope>NUCLEOTIDE SEQUENCE [LARGE SCALE GENOMIC DNA]</scope>
    <source>
        <strain evidence="2 3">JCM 31009</strain>
    </source>
</reference>
<keyword evidence="1" id="KW-0472">Membrane</keyword>
<evidence type="ECO:0000313" key="3">
    <source>
        <dbReference type="Proteomes" id="UP000292110"/>
    </source>
</evidence>
<dbReference type="EMBL" id="SGIM01000009">
    <property type="protein sequence ID" value="RZF51224.1"/>
    <property type="molecule type" value="Genomic_DNA"/>
</dbReference>
<comment type="caution">
    <text evidence="2">The sequence shown here is derived from an EMBL/GenBank/DDBJ whole genome shotgun (WGS) entry which is preliminary data.</text>
</comment>
<proteinExistence type="predicted"/>
<dbReference type="RefSeq" id="WP_130162525.1">
    <property type="nucleotide sequence ID" value="NZ_SGIM01000009.1"/>
</dbReference>
<keyword evidence="1" id="KW-0812">Transmembrane</keyword>
<sequence>MLASNVLKLRLDRIEQQGHHLSVKDQLKLVTLAQPELTAGLYSHLFHPTLPKTWHFQHGTTEEINCSLRLIALIHQVFIPAYQQHAHRFAWFEQCLVFHLQYVNQPLGQQQRDETLTQLASCKDSPLKLSILKQLHAEYDDIEIKFALAALYQRLEEWSLAIAIYKAILIPPLSHPEHIHYDFIHCLLSRNRHHNEQGNSDVVEALQHLANLEHIQQQHRHEQLTQWAVSLMLPEHLQSSPVETTKLLIDLQHRLKFVGHSLNHWLVTHEFIVPYYKNVIESAPKLLNNNELVVSLDRHKAANEALQKILTGRDLKLVRGIHPAHYSLGFIWNYLHINPLVLDALVSASKGHPDAFYNLKQIPASDYDHDAAVSRLSSYLAKQQVAYNLSQQGHSIEFAEHSHLAGFDLIVDGTPMQVKCTLASEAVESFAKKHPHIAIIVNIELAHLQEKYASVFADLALSYESVQHIAQTSLQDLGGADDFLPIPLMNTGFAVYRNFSSSQTKPVSRPYLADKQSNSVMKSSLAIGAAIGGIVSGSIGAFVIGGFAVYRTWRVQKVEQAKPMQEKQQLIAQCNLIMELLIDLGEWFNQHLLKYRVDLYAYQLRQIETKLIGKIPEAVLSTTLFSYQFEAYQRTLKLHQWMQKQLAYDNPKRRVQAGWVALAQSDQFMSIELKQRVMQLNAELIKYKQMSQHGLHLSSVAQHASNNLAKPAYPMQAMQV</sequence>
<evidence type="ECO:0000256" key="1">
    <source>
        <dbReference type="SAM" id="Phobius"/>
    </source>
</evidence>
<organism evidence="2 3">
    <name type="scientific">Acinetobacter halotolerans</name>
    <dbReference type="NCBI Taxonomy" id="1752076"/>
    <lineage>
        <taxon>Bacteria</taxon>
        <taxon>Pseudomonadati</taxon>
        <taxon>Pseudomonadota</taxon>
        <taxon>Gammaproteobacteria</taxon>
        <taxon>Moraxellales</taxon>
        <taxon>Moraxellaceae</taxon>
        <taxon>Acinetobacter</taxon>
    </lineage>
</organism>
<keyword evidence="1" id="KW-1133">Transmembrane helix</keyword>
<feature type="transmembrane region" description="Helical" evidence="1">
    <location>
        <begin position="525"/>
        <end position="550"/>
    </location>
</feature>
<dbReference type="Proteomes" id="UP000292110">
    <property type="component" value="Unassembled WGS sequence"/>
</dbReference>
<evidence type="ECO:0000313" key="2">
    <source>
        <dbReference type="EMBL" id="RZF51224.1"/>
    </source>
</evidence>
<gene>
    <name evidence="2" type="ORF">EXE30_11660</name>
</gene>
<name>A0A4Q6XFG7_9GAMM</name>
<accession>A0A4Q6XFG7</accession>
<dbReference type="AlphaFoldDB" id="A0A4Q6XFG7"/>
<keyword evidence="3" id="KW-1185">Reference proteome</keyword>
<protein>
    <submittedName>
        <fullName evidence="2">Uncharacterized protein</fullName>
    </submittedName>
</protein>